<dbReference type="SUPFAM" id="SSF88723">
    <property type="entry name" value="PIN domain-like"/>
    <property type="match status" value="1"/>
</dbReference>
<gene>
    <name evidence="2" type="ORF">DI563_30105</name>
</gene>
<sequence length="142" mass="15244">MRVDAALVIDSNVLISAALSATSPPARIVRHALAHGRLLFSDATFAELQSRLWRPKFDRYLDLEDRKAILHDLGAAGVWVDIPAELAARGFSRDADDDKFIHVALAASADAIVSGDQDLLMLSRIGDLPVLTPGQACALLAC</sequence>
<comment type="caution">
    <text evidence="2">The sequence shown here is derived from an EMBL/GenBank/DDBJ whole genome shotgun (WGS) entry which is preliminary data.</text>
</comment>
<evidence type="ECO:0000259" key="1">
    <source>
        <dbReference type="SMART" id="SM00670"/>
    </source>
</evidence>
<dbReference type="SMART" id="SM00670">
    <property type="entry name" value="PINc"/>
    <property type="match status" value="1"/>
</dbReference>
<dbReference type="Pfam" id="PF13470">
    <property type="entry name" value="PIN_3"/>
    <property type="match status" value="1"/>
</dbReference>
<feature type="domain" description="PIN" evidence="1">
    <location>
        <begin position="5"/>
        <end position="121"/>
    </location>
</feature>
<dbReference type="NCBIfam" id="TIGR00305">
    <property type="entry name" value="putative toxin-antitoxin system toxin component, PIN family"/>
    <property type="match status" value="1"/>
</dbReference>
<evidence type="ECO:0000313" key="3">
    <source>
        <dbReference type="Proteomes" id="UP000249135"/>
    </source>
</evidence>
<dbReference type="Proteomes" id="UP000249135">
    <property type="component" value="Unassembled WGS sequence"/>
</dbReference>
<dbReference type="PANTHER" id="PTHR34610:SF3">
    <property type="entry name" value="SSL7007 PROTEIN"/>
    <property type="match status" value="1"/>
</dbReference>
<dbReference type="EMBL" id="QFPP01000728">
    <property type="protein sequence ID" value="PZQ59524.1"/>
    <property type="molecule type" value="Genomic_DNA"/>
</dbReference>
<organism evidence="2 3">
    <name type="scientific">Variovorax paradoxus</name>
    <dbReference type="NCBI Taxonomy" id="34073"/>
    <lineage>
        <taxon>Bacteria</taxon>
        <taxon>Pseudomonadati</taxon>
        <taxon>Pseudomonadota</taxon>
        <taxon>Betaproteobacteria</taxon>
        <taxon>Burkholderiales</taxon>
        <taxon>Comamonadaceae</taxon>
        <taxon>Variovorax</taxon>
    </lineage>
</organism>
<evidence type="ECO:0000313" key="2">
    <source>
        <dbReference type="EMBL" id="PZQ59524.1"/>
    </source>
</evidence>
<dbReference type="InterPro" id="IPR002850">
    <property type="entry name" value="PIN_toxin-like"/>
</dbReference>
<dbReference type="InterPro" id="IPR002716">
    <property type="entry name" value="PIN_dom"/>
</dbReference>
<dbReference type="PANTHER" id="PTHR34610">
    <property type="entry name" value="SSL7007 PROTEIN"/>
    <property type="match status" value="1"/>
</dbReference>
<dbReference type="AlphaFoldDB" id="A0A2W5P2S6"/>
<protein>
    <submittedName>
        <fullName evidence="2">Putative toxin-antitoxin system toxin component, PIN family</fullName>
    </submittedName>
</protein>
<dbReference type="InterPro" id="IPR029060">
    <property type="entry name" value="PIN-like_dom_sf"/>
</dbReference>
<accession>A0A2W5P2S6</accession>
<reference evidence="2 3" key="1">
    <citation type="submission" date="2017-08" db="EMBL/GenBank/DDBJ databases">
        <title>Infants hospitalized years apart are colonized by the same room-sourced microbial strains.</title>
        <authorList>
            <person name="Brooks B."/>
            <person name="Olm M.R."/>
            <person name="Firek B.A."/>
            <person name="Baker R."/>
            <person name="Thomas B.C."/>
            <person name="Morowitz M.J."/>
            <person name="Banfield J.F."/>
        </authorList>
    </citation>
    <scope>NUCLEOTIDE SEQUENCE [LARGE SCALE GENOMIC DNA]</scope>
    <source>
        <strain evidence="2">S2_005_003_R2_41</strain>
    </source>
</reference>
<name>A0A2W5P2S6_VARPD</name>
<proteinExistence type="predicted"/>